<evidence type="ECO:0000256" key="3">
    <source>
        <dbReference type="ARBA" id="ARBA00022801"/>
    </source>
</evidence>
<dbReference type="PROSITE" id="PS51892">
    <property type="entry name" value="SUBTILASE"/>
    <property type="match status" value="1"/>
</dbReference>
<dbReference type="InterPro" id="IPR050131">
    <property type="entry name" value="Peptidase_S8_subtilisin-like"/>
</dbReference>
<dbReference type="Gene3D" id="3.40.50.200">
    <property type="entry name" value="Peptidase S8/S53 domain"/>
    <property type="match status" value="1"/>
</dbReference>
<proteinExistence type="inferred from homology"/>
<dbReference type="SUPFAM" id="SSF52743">
    <property type="entry name" value="Subtilisin-like"/>
    <property type="match status" value="1"/>
</dbReference>
<dbReference type="InterPro" id="IPR023828">
    <property type="entry name" value="Peptidase_S8_Ser-AS"/>
</dbReference>
<gene>
    <name evidence="7" type="ORF">S12H4_04898</name>
</gene>
<accession>X1RDA3</accession>
<evidence type="ECO:0000256" key="4">
    <source>
        <dbReference type="ARBA" id="ARBA00022825"/>
    </source>
</evidence>
<dbReference type="GO" id="GO:0004252">
    <property type="term" value="F:serine-type endopeptidase activity"/>
    <property type="evidence" value="ECO:0007669"/>
    <property type="project" value="InterPro"/>
</dbReference>
<feature type="domain" description="Peptidase S8/S53" evidence="6">
    <location>
        <begin position="4"/>
        <end position="156"/>
    </location>
</feature>
<dbReference type="PANTHER" id="PTHR43806:SF11">
    <property type="entry name" value="CEREVISIN-RELATED"/>
    <property type="match status" value="1"/>
</dbReference>
<reference evidence="7" key="1">
    <citation type="journal article" date="2014" name="Front. Microbiol.">
        <title>High frequency of phylogenetically diverse reductive dehalogenase-homologous genes in deep subseafloor sedimentary metagenomes.</title>
        <authorList>
            <person name="Kawai M."/>
            <person name="Futagami T."/>
            <person name="Toyoda A."/>
            <person name="Takaki Y."/>
            <person name="Nishi S."/>
            <person name="Hori S."/>
            <person name="Arai W."/>
            <person name="Tsubouchi T."/>
            <person name="Morono Y."/>
            <person name="Uchiyama I."/>
            <person name="Ito T."/>
            <person name="Fujiyama A."/>
            <person name="Inagaki F."/>
            <person name="Takami H."/>
        </authorList>
    </citation>
    <scope>NUCLEOTIDE SEQUENCE</scope>
    <source>
        <strain evidence="7">Expedition CK06-06</strain>
    </source>
</reference>
<dbReference type="EMBL" id="BARW01001564">
    <property type="protein sequence ID" value="GAI61140.1"/>
    <property type="molecule type" value="Genomic_DNA"/>
</dbReference>
<sequence>CEGSGTEEEVVLAIDYCIALRDEGSSIAPHIINLSLGSEDEGDPNTPMRIACRAAIERAIWIFASAGNDGPIPGTIMSPACEKYVSCTGSVKYDPYVISEFSSRGPTKEGLIKPDAMMWGENFVVASSISDTATVAKSGTSFSNPLAAGMAILTREGMYRQAVLTDPRAELDPETGWRMTVEDLIDYYYPIICVKPAGVVGGKDNDYGEGLPFPDTILQAVGYRPAVGMEVIMSSFAPILGIGVLSMIMGSITKSFR</sequence>
<dbReference type="PANTHER" id="PTHR43806">
    <property type="entry name" value="PEPTIDASE S8"/>
    <property type="match status" value="1"/>
</dbReference>
<evidence type="ECO:0000313" key="7">
    <source>
        <dbReference type="EMBL" id="GAI61140.1"/>
    </source>
</evidence>
<keyword evidence="5" id="KW-1133">Transmembrane helix</keyword>
<protein>
    <recommendedName>
        <fullName evidence="6">Peptidase S8/S53 domain-containing protein</fullName>
    </recommendedName>
</protein>
<dbReference type="GO" id="GO:0005615">
    <property type="term" value="C:extracellular space"/>
    <property type="evidence" value="ECO:0007669"/>
    <property type="project" value="TreeGrafter"/>
</dbReference>
<evidence type="ECO:0000259" key="6">
    <source>
        <dbReference type="Pfam" id="PF00082"/>
    </source>
</evidence>
<dbReference type="PROSITE" id="PS00138">
    <property type="entry name" value="SUBTILASE_SER"/>
    <property type="match status" value="1"/>
</dbReference>
<comment type="caution">
    <text evidence="7">The sequence shown here is derived from an EMBL/GenBank/DDBJ whole genome shotgun (WGS) entry which is preliminary data.</text>
</comment>
<keyword evidence="5" id="KW-0812">Transmembrane</keyword>
<keyword evidence="3" id="KW-0378">Hydrolase</keyword>
<organism evidence="7">
    <name type="scientific">marine sediment metagenome</name>
    <dbReference type="NCBI Taxonomy" id="412755"/>
    <lineage>
        <taxon>unclassified sequences</taxon>
        <taxon>metagenomes</taxon>
        <taxon>ecological metagenomes</taxon>
    </lineage>
</organism>
<evidence type="ECO:0000256" key="2">
    <source>
        <dbReference type="ARBA" id="ARBA00022670"/>
    </source>
</evidence>
<keyword evidence="2" id="KW-0645">Protease</keyword>
<feature type="non-terminal residue" evidence="7">
    <location>
        <position position="1"/>
    </location>
</feature>
<evidence type="ECO:0000256" key="1">
    <source>
        <dbReference type="ARBA" id="ARBA00011073"/>
    </source>
</evidence>
<dbReference type="InterPro" id="IPR036852">
    <property type="entry name" value="Peptidase_S8/S53_dom_sf"/>
</dbReference>
<evidence type="ECO:0000256" key="5">
    <source>
        <dbReference type="SAM" id="Phobius"/>
    </source>
</evidence>
<name>X1RDA3_9ZZZZ</name>
<feature type="transmembrane region" description="Helical" evidence="5">
    <location>
        <begin position="231"/>
        <end position="252"/>
    </location>
</feature>
<dbReference type="AlphaFoldDB" id="X1RDA3"/>
<dbReference type="Pfam" id="PF00082">
    <property type="entry name" value="Peptidase_S8"/>
    <property type="match status" value="1"/>
</dbReference>
<dbReference type="GO" id="GO:0006508">
    <property type="term" value="P:proteolysis"/>
    <property type="evidence" value="ECO:0007669"/>
    <property type="project" value="UniProtKB-KW"/>
</dbReference>
<dbReference type="InterPro" id="IPR000209">
    <property type="entry name" value="Peptidase_S8/S53_dom"/>
</dbReference>
<comment type="similarity">
    <text evidence="1">Belongs to the peptidase S8 family.</text>
</comment>
<keyword evidence="4" id="KW-0720">Serine protease</keyword>
<keyword evidence="5" id="KW-0472">Membrane</keyword>